<name>A0AAX6G6E8_IRIPA</name>
<gene>
    <name evidence="2" type="ORF">M6B38_128845</name>
</gene>
<dbReference type="AlphaFoldDB" id="A0AAX6G6E8"/>
<sequence length="53" mass="6802">MQWQFPYFLWIDLSVIHFYWHILSYLYLFQFCNLYKLCWVEECISSLFLSFEF</sequence>
<proteinExistence type="predicted"/>
<keyword evidence="3" id="KW-1185">Reference proteome</keyword>
<dbReference type="Proteomes" id="UP001140949">
    <property type="component" value="Unassembled WGS sequence"/>
</dbReference>
<evidence type="ECO:0000313" key="2">
    <source>
        <dbReference type="EMBL" id="KAJ6823761.1"/>
    </source>
</evidence>
<evidence type="ECO:0000313" key="3">
    <source>
        <dbReference type="Proteomes" id="UP001140949"/>
    </source>
</evidence>
<protein>
    <recommendedName>
        <fullName evidence="4">ATP synthase F0 subunit 8</fullName>
    </recommendedName>
</protein>
<evidence type="ECO:0000256" key="1">
    <source>
        <dbReference type="SAM" id="Phobius"/>
    </source>
</evidence>
<keyword evidence="1" id="KW-1133">Transmembrane helix</keyword>
<dbReference type="EMBL" id="JANAVB010022597">
    <property type="protein sequence ID" value="KAJ6823761.1"/>
    <property type="molecule type" value="Genomic_DNA"/>
</dbReference>
<evidence type="ECO:0008006" key="4">
    <source>
        <dbReference type="Google" id="ProtNLM"/>
    </source>
</evidence>
<reference evidence="2" key="1">
    <citation type="journal article" date="2023" name="GigaByte">
        <title>Genome assembly of the bearded iris, Iris pallida Lam.</title>
        <authorList>
            <person name="Bruccoleri R.E."/>
            <person name="Oakeley E.J."/>
            <person name="Faust A.M.E."/>
            <person name="Altorfer M."/>
            <person name="Dessus-Babus S."/>
            <person name="Burckhardt D."/>
            <person name="Oertli M."/>
            <person name="Naumann U."/>
            <person name="Petersen F."/>
            <person name="Wong J."/>
        </authorList>
    </citation>
    <scope>NUCLEOTIDE SEQUENCE</scope>
    <source>
        <strain evidence="2">GSM-AAB239-AS_SAM_17_03QT</strain>
    </source>
</reference>
<organism evidence="2 3">
    <name type="scientific">Iris pallida</name>
    <name type="common">Sweet iris</name>
    <dbReference type="NCBI Taxonomy" id="29817"/>
    <lineage>
        <taxon>Eukaryota</taxon>
        <taxon>Viridiplantae</taxon>
        <taxon>Streptophyta</taxon>
        <taxon>Embryophyta</taxon>
        <taxon>Tracheophyta</taxon>
        <taxon>Spermatophyta</taxon>
        <taxon>Magnoliopsida</taxon>
        <taxon>Liliopsida</taxon>
        <taxon>Asparagales</taxon>
        <taxon>Iridaceae</taxon>
        <taxon>Iridoideae</taxon>
        <taxon>Irideae</taxon>
        <taxon>Iris</taxon>
    </lineage>
</organism>
<keyword evidence="1" id="KW-0812">Transmembrane</keyword>
<feature type="transmembrane region" description="Helical" evidence="1">
    <location>
        <begin position="7"/>
        <end position="28"/>
    </location>
</feature>
<keyword evidence="1" id="KW-0472">Membrane</keyword>
<accession>A0AAX6G6E8</accession>
<reference evidence="2" key="2">
    <citation type="submission" date="2023-04" db="EMBL/GenBank/DDBJ databases">
        <authorList>
            <person name="Bruccoleri R.E."/>
            <person name="Oakeley E.J."/>
            <person name="Faust A.-M."/>
            <person name="Dessus-Babus S."/>
            <person name="Altorfer M."/>
            <person name="Burckhardt D."/>
            <person name="Oertli M."/>
            <person name="Naumann U."/>
            <person name="Petersen F."/>
            <person name="Wong J."/>
        </authorList>
    </citation>
    <scope>NUCLEOTIDE SEQUENCE</scope>
    <source>
        <strain evidence="2">GSM-AAB239-AS_SAM_17_03QT</strain>
        <tissue evidence="2">Leaf</tissue>
    </source>
</reference>
<comment type="caution">
    <text evidence="2">The sequence shown here is derived from an EMBL/GenBank/DDBJ whole genome shotgun (WGS) entry which is preliminary data.</text>
</comment>